<dbReference type="GO" id="GO:0016491">
    <property type="term" value="F:oxidoreductase activity"/>
    <property type="evidence" value="ECO:0007669"/>
    <property type="project" value="InterPro"/>
</dbReference>
<dbReference type="InterPro" id="IPR000415">
    <property type="entry name" value="Nitroreductase-like"/>
</dbReference>
<evidence type="ECO:0000313" key="3">
    <source>
        <dbReference type="Proteomes" id="UP000580517"/>
    </source>
</evidence>
<dbReference type="InterPro" id="IPR029479">
    <property type="entry name" value="Nitroreductase"/>
</dbReference>
<accession>A0A853FCY3</accession>
<reference evidence="2 3" key="1">
    <citation type="submission" date="2020-07" db="EMBL/GenBank/DDBJ databases">
        <title>Taxonomic revisions and descriptions of new bacterial species based on genomic comparisons in the high-G+C-content subgroup of the family Alcaligenaceae.</title>
        <authorList>
            <person name="Szabo A."/>
            <person name="Felfoldi T."/>
        </authorList>
    </citation>
    <scope>NUCLEOTIDE SEQUENCE [LARGE SCALE GENOMIC DNA]</scope>
    <source>
        <strain evidence="2 3">DSM 25264</strain>
    </source>
</reference>
<organism evidence="2 3">
    <name type="scientific">Allopusillimonas soli</name>
    <dbReference type="NCBI Taxonomy" id="659016"/>
    <lineage>
        <taxon>Bacteria</taxon>
        <taxon>Pseudomonadati</taxon>
        <taxon>Pseudomonadota</taxon>
        <taxon>Betaproteobacteria</taxon>
        <taxon>Burkholderiales</taxon>
        <taxon>Alcaligenaceae</taxon>
        <taxon>Allopusillimonas</taxon>
    </lineage>
</organism>
<evidence type="ECO:0000259" key="1">
    <source>
        <dbReference type="Pfam" id="PF00881"/>
    </source>
</evidence>
<dbReference type="InterPro" id="IPR052544">
    <property type="entry name" value="Bacteriocin_Proc_Enz"/>
</dbReference>
<dbReference type="Pfam" id="PF00881">
    <property type="entry name" value="Nitroreductase"/>
    <property type="match status" value="1"/>
</dbReference>
<evidence type="ECO:0000313" key="2">
    <source>
        <dbReference type="EMBL" id="NYT37769.1"/>
    </source>
</evidence>
<dbReference type="PANTHER" id="PTHR43745:SF2">
    <property type="entry name" value="NITROREDUCTASE MJ1384-RELATED"/>
    <property type="match status" value="1"/>
</dbReference>
<sequence length="207" mass="21996">MDTIQHYTDLEAALQKLFEQRASCRRYASMPVPLRAVDMIMRSAQGRRHDDAGRYTPSAHALYPLRLYLLSRRVAGLERGLYRVDTESSGGHVKLADAPPVGALLSASLADDACLEEAPAIAVVAARTDEALAHFSGQQADGLRGARYVDVEAGAAVQNMSLCAAAQGLGGVLVMGLDEARTAQVLALPKGDAIVCLYCMGLPANQS</sequence>
<dbReference type="OrthoDB" id="9773807at2"/>
<proteinExistence type="predicted"/>
<dbReference type="Gene3D" id="3.40.109.10">
    <property type="entry name" value="NADH Oxidase"/>
    <property type="match status" value="1"/>
</dbReference>
<dbReference type="AlphaFoldDB" id="A0A853FCY3"/>
<dbReference type="EMBL" id="JACCEW010000004">
    <property type="protein sequence ID" value="NYT37769.1"/>
    <property type="molecule type" value="Genomic_DNA"/>
</dbReference>
<feature type="domain" description="Nitroreductase" evidence="1">
    <location>
        <begin position="19"/>
        <end position="201"/>
    </location>
</feature>
<gene>
    <name evidence="2" type="ORF">H0A68_12860</name>
</gene>
<dbReference type="RefSeq" id="WP_129969738.1">
    <property type="nucleotide sequence ID" value="NZ_JACCEW010000004.1"/>
</dbReference>
<name>A0A853FCY3_9BURK</name>
<dbReference type="PANTHER" id="PTHR43745">
    <property type="entry name" value="NITROREDUCTASE MJ1384-RELATED"/>
    <property type="match status" value="1"/>
</dbReference>
<dbReference type="Proteomes" id="UP000580517">
    <property type="component" value="Unassembled WGS sequence"/>
</dbReference>
<comment type="caution">
    <text evidence="2">The sequence shown here is derived from an EMBL/GenBank/DDBJ whole genome shotgun (WGS) entry which is preliminary data.</text>
</comment>
<dbReference type="SUPFAM" id="SSF55469">
    <property type="entry name" value="FMN-dependent nitroreductase-like"/>
    <property type="match status" value="1"/>
</dbReference>
<keyword evidence="3" id="KW-1185">Reference proteome</keyword>
<protein>
    <submittedName>
        <fullName evidence="2">Nitroreductase family protein</fullName>
    </submittedName>
</protein>